<dbReference type="GO" id="GO:0005634">
    <property type="term" value="C:nucleus"/>
    <property type="evidence" value="ECO:0007669"/>
    <property type="project" value="UniProtKB-SubCell"/>
</dbReference>
<dbReference type="InterPro" id="IPR002100">
    <property type="entry name" value="TF_MADSbox"/>
</dbReference>
<evidence type="ECO:0000256" key="1">
    <source>
        <dbReference type="ARBA" id="ARBA00004123"/>
    </source>
</evidence>
<feature type="domain" description="MADS-box" evidence="6">
    <location>
        <begin position="1"/>
        <end position="51"/>
    </location>
</feature>
<comment type="subcellular location">
    <subcellularLocation>
        <location evidence="1">Nucleus</location>
    </subcellularLocation>
</comment>
<keyword evidence="3" id="KW-0238">DNA-binding</keyword>
<dbReference type="AlphaFoldDB" id="A0AAW0RW63"/>
<protein>
    <recommendedName>
        <fullName evidence="6">MADS-box domain-containing protein</fullName>
    </recommendedName>
</protein>
<dbReference type="PROSITE" id="PS50066">
    <property type="entry name" value="MADS_BOX_2"/>
    <property type="match status" value="1"/>
</dbReference>
<comment type="caution">
    <text evidence="7">The sequence shown here is derived from an EMBL/GenBank/DDBJ whole genome shotgun (WGS) entry which is preliminary data.</text>
</comment>
<sequence length="209" mass="22942">MGRKKLVIEEIKEPRRRKVTFVKRKRGILKKAHELAVLTGSAVTLSIHNENLLEKHAFGGSGEVQIDEPINVSQFASSDDAGLQDLQVDEALPRSDAHGTSLEPGTSSVTEELVPWQPVKIYSEETILGASLPGSDGLSVDASPFLAFQASSASIEWMQQFPCGGQDVLGWLFHDSEWQQYCTQYLGQDVLGSSFENGDGQHCRVKDLD</sequence>
<evidence type="ECO:0000256" key="4">
    <source>
        <dbReference type="ARBA" id="ARBA00023163"/>
    </source>
</evidence>
<dbReference type="GO" id="GO:0046983">
    <property type="term" value="F:protein dimerization activity"/>
    <property type="evidence" value="ECO:0007669"/>
    <property type="project" value="InterPro"/>
</dbReference>
<evidence type="ECO:0000256" key="5">
    <source>
        <dbReference type="ARBA" id="ARBA00023242"/>
    </source>
</evidence>
<evidence type="ECO:0000259" key="6">
    <source>
        <dbReference type="PROSITE" id="PS50066"/>
    </source>
</evidence>
<dbReference type="GO" id="GO:0003677">
    <property type="term" value="F:DNA binding"/>
    <property type="evidence" value="ECO:0007669"/>
    <property type="project" value="UniProtKB-KW"/>
</dbReference>
<evidence type="ECO:0000313" key="8">
    <source>
        <dbReference type="Proteomes" id="UP001397290"/>
    </source>
</evidence>
<keyword evidence="5" id="KW-0539">Nucleus</keyword>
<proteinExistence type="predicted"/>
<accession>A0AAW0RW63</accession>
<reference evidence="7 8" key="1">
    <citation type="submission" date="2020-02" db="EMBL/GenBank/DDBJ databases">
        <title>Comparative genomics of the hypocrealean fungal genus Beauvera.</title>
        <authorList>
            <person name="Showalter D.N."/>
            <person name="Bushley K.E."/>
            <person name="Rehner S.A."/>
        </authorList>
    </citation>
    <scope>NUCLEOTIDE SEQUENCE [LARGE SCALE GENOMIC DNA]</scope>
    <source>
        <strain evidence="7 8">ARSEF4384</strain>
    </source>
</reference>
<dbReference type="Pfam" id="PF00319">
    <property type="entry name" value="SRF-TF"/>
    <property type="match status" value="1"/>
</dbReference>
<gene>
    <name evidence="7" type="ORF">G3M48_003379</name>
</gene>
<dbReference type="GO" id="GO:0045944">
    <property type="term" value="P:positive regulation of transcription by RNA polymerase II"/>
    <property type="evidence" value="ECO:0007669"/>
    <property type="project" value="UniProtKB-ARBA"/>
</dbReference>
<dbReference type="Gene3D" id="3.40.1810.10">
    <property type="entry name" value="Transcription factor, MADS-box"/>
    <property type="match status" value="1"/>
</dbReference>
<evidence type="ECO:0000313" key="7">
    <source>
        <dbReference type="EMBL" id="KAK8146253.1"/>
    </source>
</evidence>
<evidence type="ECO:0000256" key="2">
    <source>
        <dbReference type="ARBA" id="ARBA00023015"/>
    </source>
</evidence>
<evidence type="ECO:0000256" key="3">
    <source>
        <dbReference type="ARBA" id="ARBA00023125"/>
    </source>
</evidence>
<keyword evidence="8" id="KW-1185">Reference proteome</keyword>
<keyword evidence="2" id="KW-0805">Transcription regulation</keyword>
<dbReference type="EMBL" id="JAAHCF010000222">
    <property type="protein sequence ID" value="KAK8146253.1"/>
    <property type="molecule type" value="Genomic_DNA"/>
</dbReference>
<dbReference type="InterPro" id="IPR036879">
    <property type="entry name" value="TF_MADSbox_sf"/>
</dbReference>
<keyword evidence="4" id="KW-0804">Transcription</keyword>
<dbReference type="SMART" id="SM00432">
    <property type="entry name" value="MADS"/>
    <property type="match status" value="1"/>
</dbReference>
<dbReference type="Proteomes" id="UP001397290">
    <property type="component" value="Unassembled WGS sequence"/>
</dbReference>
<organism evidence="7 8">
    <name type="scientific">Beauveria asiatica</name>
    <dbReference type="NCBI Taxonomy" id="1069075"/>
    <lineage>
        <taxon>Eukaryota</taxon>
        <taxon>Fungi</taxon>
        <taxon>Dikarya</taxon>
        <taxon>Ascomycota</taxon>
        <taxon>Pezizomycotina</taxon>
        <taxon>Sordariomycetes</taxon>
        <taxon>Hypocreomycetidae</taxon>
        <taxon>Hypocreales</taxon>
        <taxon>Cordycipitaceae</taxon>
        <taxon>Beauveria</taxon>
    </lineage>
</organism>
<dbReference type="PRINTS" id="PR00404">
    <property type="entry name" value="MADSDOMAIN"/>
</dbReference>
<dbReference type="SUPFAM" id="SSF55455">
    <property type="entry name" value="SRF-like"/>
    <property type="match status" value="1"/>
</dbReference>
<name>A0AAW0RW63_9HYPO</name>